<dbReference type="AlphaFoldDB" id="A0A975CIB9"/>
<sequence length="132" mass="14277">MRGFDDWQRQRSVSMGRHRRGTLAVLVLNFFMGAFNIVLMLGAGLGGSWVGVGISLFLGGALGFALSYTGAKTHNSWFWLYGLLYVALPLAFGLSVDRTEQRAATQIAWVGAMALVYLISLAGGLAGKKRFS</sequence>
<dbReference type="KEGG" id="otd:J1M35_07570"/>
<feature type="transmembrane region" description="Helical" evidence="1">
    <location>
        <begin position="49"/>
        <end position="71"/>
    </location>
</feature>
<keyword evidence="3" id="KW-1185">Reference proteome</keyword>
<dbReference type="RefSeq" id="WP_208010619.1">
    <property type="nucleotide sequence ID" value="NZ_CP071796.1"/>
</dbReference>
<evidence type="ECO:0000256" key="1">
    <source>
        <dbReference type="SAM" id="Phobius"/>
    </source>
</evidence>
<dbReference type="Proteomes" id="UP000663903">
    <property type="component" value="Chromosome"/>
</dbReference>
<dbReference type="EMBL" id="CP071796">
    <property type="protein sequence ID" value="QTD46720.1"/>
    <property type="molecule type" value="Genomic_DNA"/>
</dbReference>
<proteinExistence type="predicted"/>
<name>A0A975CIB9_9BURK</name>
<accession>A0A975CIB9</accession>
<evidence type="ECO:0000313" key="3">
    <source>
        <dbReference type="Proteomes" id="UP000663903"/>
    </source>
</evidence>
<protein>
    <submittedName>
        <fullName evidence="2">Uncharacterized protein</fullName>
    </submittedName>
</protein>
<organism evidence="2 3">
    <name type="scientific">Ottowia testudinis</name>
    <dbReference type="NCBI Taxonomy" id="2816950"/>
    <lineage>
        <taxon>Bacteria</taxon>
        <taxon>Pseudomonadati</taxon>
        <taxon>Pseudomonadota</taxon>
        <taxon>Betaproteobacteria</taxon>
        <taxon>Burkholderiales</taxon>
        <taxon>Comamonadaceae</taxon>
        <taxon>Ottowia</taxon>
    </lineage>
</organism>
<keyword evidence="1" id="KW-0812">Transmembrane</keyword>
<reference evidence="2" key="1">
    <citation type="submission" date="2021-03" db="EMBL/GenBank/DDBJ databases">
        <title>Ottowia sp. 27C isolated from the cloaca of a Giant Asian pond turtle (Heosemys grandis).</title>
        <authorList>
            <person name="Spergser J."/>
            <person name="Busse H.-J."/>
        </authorList>
    </citation>
    <scope>NUCLEOTIDE SEQUENCE</scope>
    <source>
        <strain evidence="2">27C</strain>
    </source>
</reference>
<feature type="transmembrane region" description="Helical" evidence="1">
    <location>
        <begin position="21"/>
        <end position="43"/>
    </location>
</feature>
<keyword evidence="1" id="KW-1133">Transmembrane helix</keyword>
<evidence type="ECO:0000313" key="2">
    <source>
        <dbReference type="EMBL" id="QTD46720.1"/>
    </source>
</evidence>
<feature type="transmembrane region" description="Helical" evidence="1">
    <location>
        <begin position="107"/>
        <end position="127"/>
    </location>
</feature>
<feature type="transmembrane region" description="Helical" evidence="1">
    <location>
        <begin position="78"/>
        <end position="95"/>
    </location>
</feature>
<gene>
    <name evidence="2" type="ORF">J1M35_07570</name>
</gene>
<keyword evidence="1" id="KW-0472">Membrane</keyword>